<dbReference type="InterPro" id="IPR034291">
    <property type="entry name" value="TMP_synthase"/>
</dbReference>
<dbReference type="HAMAP" id="MF_00097">
    <property type="entry name" value="TMP_synthase"/>
    <property type="match status" value="1"/>
</dbReference>
<dbReference type="EC" id="2.5.1.3" evidence="10"/>
<organism evidence="15 17">
    <name type="scientific">Pseudodesulfovibrio indicus</name>
    <dbReference type="NCBI Taxonomy" id="1716143"/>
    <lineage>
        <taxon>Bacteria</taxon>
        <taxon>Pseudomonadati</taxon>
        <taxon>Thermodesulfobacteriota</taxon>
        <taxon>Desulfovibrionia</taxon>
        <taxon>Desulfovibrionales</taxon>
        <taxon>Desulfovibrionaceae</taxon>
    </lineage>
</organism>
<dbReference type="Proteomes" id="UP000055611">
    <property type="component" value="Chromosome"/>
</dbReference>
<evidence type="ECO:0000256" key="12">
    <source>
        <dbReference type="RuleBase" id="RU004253"/>
    </source>
</evidence>
<dbReference type="InterPro" id="IPR013785">
    <property type="entry name" value="Aldolase_TIM"/>
</dbReference>
<dbReference type="SUPFAM" id="SSF51391">
    <property type="entry name" value="Thiamin phosphate synthase"/>
    <property type="match status" value="1"/>
</dbReference>
<dbReference type="InterPro" id="IPR022998">
    <property type="entry name" value="ThiamineP_synth_TenI"/>
</dbReference>
<feature type="binding site" evidence="10">
    <location>
        <position position="72"/>
    </location>
    <ligand>
        <name>Mg(2+)</name>
        <dbReference type="ChEBI" id="CHEBI:18420"/>
    </ligand>
</feature>
<evidence type="ECO:0000259" key="13">
    <source>
        <dbReference type="Pfam" id="PF02581"/>
    </source>
</evidence>
<dbReference type="GO" id="GO:0005737">
    <property type="term" value="C:cytoplasm"/>
    <property type="evidence" value="ECO:0007669"/>
    <property type="project" value="TreeGrafter"/>
</dbReference>
<feature type="binding site" evidence="10">
    <location>
        <position position="91"/>
    </location>
    <ligand>
        <name>Mg(2+)</name>
        <dbReference type="ChEBI" id="CHEBI:18420"/>
    </ligand>
</feature>
<feature type="binding site" evidence="10">
    <location>
        <begin position="39"/>
        <end position="43"/>
    </location>
    <ligand>
        <name>4-amino-2-methyl-5-(diphosphooxymethyl)pyrimidine</name>
        <dbReference type="ChEBI" id="CHEBI:57841"/>
    </ligand>
</feature>
<dbReference type="PANTHER" id="PTHR20857:SF23">
    <property type="entry name" value="THIAMINE BIOSYNTHETIC BIFUNCTIONAL ENZYME"/>
    <property type="match status" value="1"/>
</dbReference>
<gene>
    <name evidence="10" type="primary">thiE</name>
    <name evidence="14" type="ORF">AWY79_11185</name>
    <name evidence="15" type="ORF">EDC59_103353</name>
</gene>
<keyword evidence="16" id="KW-1185">Reference proteome</keyword>
<comment type="catalytic activity">
    <reaction evidence="8 10 11">
        <text>2-(2-carboxy-4-methylthiazol-5-yl)ethyl phosphate + 4-amino-2-methyl-5-(diphosphooxymethyl)pyrimidine + 2 H(+) = thiamine phosphate + CO2 + diphosphate</text>
        <dbReference type="Rhea" id="RHEA:47848"/>
        <dbReference type="ChEBI" id="CHEBI:15378"/>
        <dbReference type="ChEBI" id="CHEBI:16526"/>
        <dbReference type="ChEBI" id="CHEBI:33019"/>
        <dbReference type="ChEBI" id="CHEBI:37575"/>
        <dbReference type="ChEBI" id="CHEBI:57841"/>
        <dbReference type="ChEBI" id="CHEBI:62890"/>
        <dbReference type="EC" id="2.5.1.3"/>
    </reaction>
</comment>
<evidence type="ECO:0000313" key="17">
    <source>
        <dbReference type="Proteomes" id="UP000295506"/>
    </source>
</evidence>
<keyword evidence="6 10" id="KW-0784">Thiamine biosynthesis</keyword>
<dbReference type="GO" id="GO:0009228">
    <property type="term" value="P:thiamine biosynthetic process"/>
    <property type="evidence" value="ECO:0007669"/>
    <property type="project" value="UniProtKB-KW"/>
</dbReference>
<dbReference type="Proteomes" id="UP000295506">
    <property type="component" value="Unassembled WGS sequence"/>
</dbReference>
<evidence type="ECO:0000256" key="1">
    <source>
        <dbReference type="ARBA" id="ARBA00003814"/>
    </source>
</evidence>
<dbReference type="InterPro" id="IPR036206">
    <property type="entry name" value="ThiamineP_synth_sf"/>
</dbReference>
<dbReference type="Pfam" id="PF02581">
    <property type="entry name" value="TMP-TENI"/>
    <property type="match status" value="1"/>
</dbReference>
<evidence type="ECO:0000256" key="4">
    <source>
        <dbReference type="ARBA" id="ARBA00022723"/>
    </source>
</evidence>
<dbReference type="FunFam" id="3.20.20.70:FF:000096">
    <property type="entry name" value="Thiamine-phosphate synthase"/>
    <property type="match status" value="1"/>
</dbReference>
<feature type="binding site" evidence="10">
    <location>
        <begin position="188"/>
        <end position="189"/>
    </location>
    <ligand>
        <name>2-[(2R,5Z)-2-carboxy-4-methylthiazol-5(2H)-ylidene]ethyl phosphate</name>
        <dbReference type="ChEBI" id="CHEBI:62899"/>
    </ligand>
</feature>
<evidence type="ECO:0000256" key="6">
    <source>
        <dbReference type="ARBA" id="ARBA00022977"/>
    </source>
</evidence>
<dbReference type="NCBIfam" id="TIGR00693">
    <property type="entry name" value="thiE"/>
    <property type="match status" value="1"/>
</dbReference>
<dbReference type="Gene3D" id="3.20.20.70">
    <property type="entry name" value="Aldolase class I"/>
    <property type="match status" value="1"/>
</dbReference>
<reference evidence="14 16" key="1">
    <citation type="journal article" date="2016" name="Front. Microbiol.">
        <title>Genome Sequence of the Piezophilic, Mesophilic Sulfate-Reducing Bacterium Desulfovibrio indicus J2T.</title>
        <authorList>
            <person name="Cao J."/>
            <person name="Maignien L."/>
            <person name="Shao Z."/>
            <person name="Alain K."/>
            <person name="Jebbar M."/>
        </authorList>
    </citation>
    <scope>NUCLEOTIDE SEQUENCE [LARGE SCALE GENOMIC DNA]</scope>
    <source>
        <strain evidence="14 16">J2</strain>
    </source>
</reference>
<feature type="binding site" evidence="10">
    <location>
        <position position="110"/>
    </location>
    <ligand>
        <name>4-amino-2-methyl-5-(diphosphooxymethyl)pyrimidine</name>
        <dbReference type="ChEBI" id="CHEBI:57841"/>
    </ligand>
</feature>
<evidence type="ECO:0000256" key="10">
    <source>
        <dbReference type="HAMAP-Rule" id="MF_00097"/>
    </source>
</evidence>
<proteinExistence type="inferred from homology"/>
<evidence type="ECO:0000256" key="3">
    <source>
        <dbReference type="ARBA" id="ARBA00022679"/>
    </source>
</evidence>
<evidence type="ECO:0000313" key="15">
    <source>
        <dbReference type="EMBL" id="TDT90048.1"/>
    </source>
</evidence>
<comment type="similarity">
    <text evidence="10 11">Belongs to the thiamine-phosphate synthase family.</text>
</comment>
<evidence type="ECO:0000256" key="7">
    <source>
        <dbReference type="ARBA" id="ARBA00047334"/>
    </source>
</evidence>
<dbReference type="EMBL" id="SOBK01000003">
    <property type="protein sequence ID" value="TDT90048.1"/>
    <property type="molecule type" value="Genomic_DNA"/>
</dbReference>
<dbReference type="KEGG" id="dej:AWY79_11185"/>
<name>A0A126QPK2_9BACT</name>
<feature type="domain" description="Thiamine phosphate synthase/TenI" evidence="13">
    <location>
        <begin position="9"/>
        <end position="191"/>
    </location>
</feature>
<evidence type="ECO:0000256" key="8">
    <source>
        <dbReference type="ARBA" id="ARBA00047851"/>
    </source>
</evidence>
<evidence type="ECO:0000313" key="14">
    <source>
        <dbReference type="EMBL" id="AMK11638.1"/>
    </source>
</evidence>
<feature type="binding site" evidence="10">
    <location>
        <position position="71"/>
    </location>
    <ligand>
        <name>4-amino-2-methyl-5-(diphosphooxymethyl)pyrimidine</name>
        <dbReference type="ChEBI" id="CHEBI:57841"/>
    </ligand>
</feature>
<comment type="cofactor">
    <cofactor evidence="10">
        <name>Mg(2+)</name>
        <dbReference type="ChEBI" id="CHEBI:18420"/>
    </cofactor>
    <text evidence="10">Binds 1 Mg(2+) ion per subunit.</text>
</comment>
<keyword evidence="5 10" id="KW-0460">Magnesium</keyword>
<dbReference type="GO" id="GO:0000287">
    <property type="term" value="F:magnesium ion binding"/>
    <property type="evidence" value="ECO:0007669"/>
    <property type="project" value="UniProtKB-UniRule"/>
</dbReference>
<feature type="binding site" evidence="10">
    <location>
        <position position="139"/>
    </location>
    <ligand>
        <name>4-amino-2-methyl-5-(diphosphooxymethyl)pyrimidine</name>
        <dbReference type="ChEBI" id="CHEBI:57841"/>
    </ligand>
</feature>
<evidence type="ECO:0000256" key="2">
    <source>
        <dbReference type="ARBA" id="ARBA00005165"/>
    </source>
</evidence>
<evidence type="ECO:0000256" key="5">
    <source>
        <dbReference type="ARBA" id="ARBA00022842"/>
    </source>
</evidence>
<dbReference type="GO" id="GO:0004789">
    <property type="term" value="F:thiamine-phosphate diphosphorylase activity"/>
    <property type="evidence" value="ECO:0007669"/>
    <property type="project" value="UniProtKB-UniRule"/>
</dbReference>
<comment type="catalytic activity">
    <reaction evidence="7 10 11">
        <text>4-methyl-5-(2-phosphooxyethyl)-thiazole + 4-amino-2-methyl-5-(diphosphooxymethyl)pyrimidine + H(+) = thiamine phosphate + diphosphate</text>
        <dbReference type="Rhea" id="RHEA:22328"/>
        <dbReference type="ChEBI" id="CHEBI:15378"/>
        <dbReference type="ChEBI" id="CHEBI:33019"/>
        <dbReference type="ChEBI" id="CHEBI:37575"/>
        <dbReference type="ChEBI" id="CHEBI:57841"/>
        <dbReference type="ChEBI" id="CHEBI:58296"/>
        <dbReference type="EC" id="2.5.1.3"/>
    </reaction>
</comment>
<evidence type="ECO:0000256" key="9">
    <source>
        <dbReference type="ARBA" id="ARBA00047883"/>
    </source>
</evidence>
<comment type="catalytic activity">
    <reaction evidence="9 10 11">
        <text>2-[(2R,5Z)-2-carboxy-4-methylthiazol-5(2H)-ylidene]ethyl phosphate + 4-amino-2-methyl-5-(diphosphooxymethyl)pyrimidine + 2 H(+) = thiamine phosphate + CO2 + diphosphate</text>
        <dbReference type="Rhea" id="RHEA:47844"/>
        <dbReference type="ChEBI" id="CHEBI:15378"/>
        <dbReference type="ChEBI" id="CHEBI:16526"/>
        <dbReference type="ChEBI" id="CHEBI:33019"/>
        <dbReference type="ChEBI" id="CHEBI:37575"/>
        <dbReference type="ChEBI" id="CHEBI:57841"/>
        <dbReference type="ChEBI" id="CHEBI:62899"/>
        <dbReference type="EC" id="2.5.1.3"/>
    </reaction>
</comment>
<dbReference type="GO" id="GO:0009229">
    <property type="term" value="P:thiamine diphosphate biosynthetic process"/>
    <property type="evidence" value="ECO:0007669"/>
    <property type="project" value="UniProtKB-UniRule"/>
</dbReference>
<dbReference type="AlphaFoldDB" id="A0A126QPK2"/>
<feature type="binding site" evidence="10">
    <location>
        <position position="168"/>
    </location>
    <ligand>
        <name>2-[(2R,5Z)-2-carboxy-4-methylthiazol-5(2H)-ylidene]ethyl phosphate</name>
        <dbReference type="ChEBI" id="CHEBI:62899"/>
    </ligand>
</feature>
<protein>
    <recommendedName>
        <fullName evidence="10">Thiamine-phosphate synthase</fullName>
        <shortName evidence="10">TP synthase</shortName>
        <shortName evidence="10">TPS</shortName>
        <ecNumber evidence="10">2.5.1.3</ecNumber>
    </recommendedName>
    <alternativeName>
        <fullName evidence="10">Thiamine-phosphate pyrophosphorylase</fullName>
        <shortName evidence="10">TMP pyrophosphorylase</shortName>
        <shortName evidence="10">TMP-PPase</shortName>
    </alternativeName>
</protein>
<keyword evidence="3 10" id="KW-0808">Transferase</keyword>
<evidence type="ECO:0000313" key="16">
    <source>
        <dbReference type="Proteomes" id="UP000055611"/>
    </source>
</evidence>
<keyword evidence="4 10" id="KW-0479">Metal-binding</keyword>
<evidence type="ECO:0000256" key="11">
    <source>
        <dbReference type="RuleBase" id="RU003826"/>
    </source>
</evidence>
<comment type="function">
    <text evidence="1 10">Condenses 4-methyl-5-(beta-hydroxyethyl)thiazole monophosphate (THZ-P) and 2-methyl-4-amino-5-hydroxymethyl pyrimidine pyrophosphate (HMP-PP) to form thiamine monophosphate (TMP).</text>
</comment>
<dbReference type="CDD" id="cd00564">
    <property type="entry name" value="TMP_TenI"/>
    <property type="match status" value="1"/>
</dbReference>
<dbReference type="PANTHER" id="PTHR20857">
    <property type="entry name" value="THIAMINE-PHOSPHATE PYROPHOSPHORYLASE"/>
    <property type="match status" value="1"/>
</dbReference>
<accession>A0A126QPK2</accession>
<reference evidence="15 17" key="2">
    <citation type="submission" date="2019-03" db="EMBL/GenBank/DDBJ databases">
        <title>Genomic Encyclopedia of Type Strains, Phase IV (KMG-IV): sequencing the most valuable type-strain genomes for metagenomic binning, comparative biology and taxonomic classification.</title>
        <authorList>
            <person name="Goeker M."/>
        </authorList>
    </citation>
    <scope>NUCLEOTIDE SEQUENCE [LARGE SCALE GENOMIC DNA]</scope>
    <source>
        <strain evidence="15 17">DSM 101483</strain>
    </source>
</reference>
<comment type="pathway">
    <text evidence="2 10 12">Cofactor biosynthesis; thiamine diphosphate biosynthesis; thiamine phosphate from 4-amino-2-methyl-5-diphosphomethylpyrimidine and 4-methyl-5-(2-phosphoethyl)-thiazole: step 1/1.</text>
</comment>
<dbReference type="EMBL" id="CP014206">
    <property type="protein sequence ID" value="AMK11638.1"/>
    <property type="molecule type" value="Genomic_DNA"/>
</dbReference>
<feature type="binding site" evidence="10">
    <location>
        <begin position="136"/>
        <end position="138"/>
    </location>
    <ligand>
        <name>2-[(2R,5Z)-2-carboxy-4-methylthiazol-5(2H)-ylidene]ethyl phosphate</name>
        <dbReference type="ChEBI" id="CHEBI:62899"/>
    </ligand>
</feature>
<sequence>MMQPQDLLVYLVTDRDLCLGRSLEDVVAEAAGGGCTMVQLREKHADTGEFVALARRLHTVLRPLNIPLIINDRVDVALAAGVEGVHVGQSDMPPADVRRLMGPDAIVGLSVETEAELDAAQSEPVDYLGIGPAFPTQTKKDVHGSPWGAEGLARAVRYSALPLVAIGGVQPDNVPEVARSGVAGVAVVSAICSAPSPREAAQSLVRAMRENGR</sequence>